<organism evidence="1 2">
    <name type="scientific">Austropuccinia psidii MF-1</name>
    <dbReference type="NCBI Taxonomy" id="1389203"/>
    <lineage>
        <taxon>Eukaryota</taxon>
        <taxon>Fungi</taxon>
        <taxon>Dikarya</taxon>
        <taxon>Basidiomycota</taxon>
        <taxon>Pucciniomycotina</taxon>
        <taxon>Pucciniomycetes</taxon>
        <taxon>Pucciniales</taxon>
        <taxon>Sphaerophragmiaceae</taxon>
        <taxon>Austropuccinia</taxon>
    </lineage>
</organism>
<keyword evidence="2" id="KW-1185">Reference proteome</keyword>
<reference evidence="1" key="1">
    <citation type="submission" date="2021-03" db="EMBL/GenBank/DDBJ databases">
        <title>Draft genome sequence of rust myrtle Austropuccinia psidii MF-1, a brazilian biotype.</title>
        <authorList>
            <person name="Quecine M.C."/>
            <person name="Pachon D.M.R."/>
            <person name="Bonatelli M.L."/>
            <person name="Correr F.H."/>
            <person name="Franceschini L.M."/>
            <person name="Leite T.F."/>
            <person name="Margarido G.R.A."/>
            <person name="Almeida C.A."/>
            <person name="Ferrarezi J.A."/>
            <person name="Labate C.A."/>
        </authorList>
    </citation>
    <scope>NUCLEOTIDE SEQUENCE</scope>
    <source>
        <strain evidence="1">MF-1</strain>
    </source>
</reference>
<accession>A0A9Q3H9L3</accession>
<protein>
    <submittedName>
        <fullName evidence="1">Uncharacterized protein</fullName>
    </submittedName>
</protein>
<sequence length="198" mass="21688">METCCMHVAAKWRTKPSLDSSECCSAGDACEAKLSQCPGMERCPAWLEAAHPAYELSTKIDRCGLRWRPQQAGELLGLKPEPGLDDSISSLSGLIPVLIVVDGAKMPGCASKGPPRPRKGFLPSVFASNATPFLPVDDIFGRSTHALLADLPDGNLKHHACLAHHLTRLPLIAPWPAFLRRMHHAYLVRRHLRTLCRS</sequence>
<dbReference type="AlphaFoldDB" id="A0A9Q3H9L3"/>
<proteinExistence type="predicted"/>
<name>A0A9Q3H9L3_9BASI</name>
<dbReference type="EMBL" id="AVOT02013599">
    <property type="protein sequence ID" value="MBW0496392.1"/>
    <property type="molecule type" value="Genomic_DNA"/>
</dbReference>
<evidence type="ECO:0000313" key="2">
    <source>
        <dbReference type="Proteomes" id="UP000765509"/>
    </source>
</evidence>
<dbReference type="Proteomes" id="UP000765509">
    <property type="component" value="Unassembled WGS sequence"/>
</dbReference>
<evidence type="ECO:0000313" key="1">
    <source>
        <dbReference type="EMBL" id="MBW0496392.1"/>
    </source>
</evidence>
<comment type="caution">
    <text evidence="1">The sequence shown here is derived from an EMBL/GenBank/DDBJ whole genome shotgun (WGS) entry which is preliminary data.</text>
</comment>
<gene>
    <name evidence="1" type="ORF">O181_036107</name>
</gene>